<keyword evidence="3" id="KW-1185">Reference proteome</keyword>
<evidence type="ECO:0000313" key="2">
    <source>
        <dbReference type="EMBL" id="WOX56796.1"/>
    </source>
</evidence>
<evidence type="ECO:0000256" key="1">
    <source>
        <dbReference type="SAM" id="Phobius"/>
    </source>
</evidence>
<keyword evidence="1" id="KW-0812">Transmembrane</keyword>
<keyword evidence="1" id="KW-0472">Membrane</keyword>
<evidence type="ECO:0000313" key="3">
    <source>
        <dbReference type="Proteomes" id="UP001305652"/>
    </source>
</evidence>
<dbReference type="KEGG" id="mrc:R6Y96_05580"/>
<dbReference type="RefSeq" id="WP_318620215.1">
    <property type="nucleotide sequence ID" value="NZ_CP137642.1"/>
</dbReference>
<reference evidence="2 3" key="1">
    <citation type="submission" date="2023-10" db="EMBL/GenBank/DDBJ databases">
        <title>The complete genome sequence of Methanoculleus receptaculi DSM 18860.</title>
        <authorList>
            <person name="Lai S.-J."/>
            <person name="You Y.-T."/>
            <person name="Chen S.-C."/>
        </authorList>
    </citation>
    <scope>NUCLEOTIDE SEQUENCE [LARGE SCALE GENOMIC DNA]</scope>
    <source>
        <strain evidence="2 3">DSM 18860</strain>
    </source>
</reference>
<dbReference type="PANTHER" id="PTHR33252:SF2">
    <property type="entry name" value="TRANSPOSASE IS4-LIKE DOMAIN-CONTAINING PROTEIN"/>
    <property type="match status" value="1"/>
</dbReference>
<organism evidence="2 3">
    <name type="scientific">Methanoculleus receptaculi</name>
    <dbReference type="NCBI Taxonomy" id="394967"/>
    <lineage>
        <taxon>Archaea</taxon>
        <taxon>Methanobacteriati</taxon>
        <taxon>Methanobacteriota</taxon>
        <taxon>Stenosarchaea group</taxon>
        <taxon>Methanomicrobia</taxon>
        <taxon>Methanomicrobiales</taxon>
        <taxon>Methanomicrobiaceae</taxon>
        <taxon>Methanoculleus</taxon>
    </lineage>
</organism>
<feature type="transmembrane region" description="Helical" evidence="1">
    <location>
        <begin position="124"/>
        <end position="145"/>
    </location>
</feature>
<dbReference type="PANTHER" id="PTHR33252">
    <property type="entry name" value="THIRD ORF IN TRANSPOSON ISC1160"/>
    <property type="match status" value="1"/>
</dbReference>
<dbReference type="InterPro" id="IPR012337">
    <property type="entry name" value="RNaseH-like_sf"/>
</dbReference>
<proteinExistence type="predicted"/>
<dbReference type="Proteomes" id="UP001305652">
    <property type="component" value="Chromosome"/>
</dbReference>
<accession>A0AAX4FS93</accession>
<dbReference type="GeneID" id="85732607"/>
<dbReference type="SUPFAM" id="SSF53098">
    <property type="entry name" value="Ribonuclease H-like"/>
    <property type="match status" value="1"/>
</dbReference>
<dbReference type="AlphaFoldDB" id="A0AAX4FS93"/>
<evidence type="ECO:0008006" key="4">
    <source>
        <dbReference type="Google" id="ProtNLM"/>
    </source>
</evidence>
<sequence>MDREFYTRKVFGFLTQVQVPFIVPVKKQSNRMKELLQGTQSRYAEYQMRGKPPLPLTIAIAVKYAKGRRGKHGAENLGYVVGGITWHPLRVHRIYRSRFSIESSYRMRNQVRPRTSTRNPVIRYLYAIISFLLKNVWVALLWIHFSPVKQGPRTIVMCAFRFDSFRLMIWEATRVSMGMVKGIAVLRQRV</sequence>
<name>A0AAX4FS93_9EURY</name>
<keyword evidence="1" id="KW-1133">Transmembrane helix</keyword>
<dbReference type="EMBL" id="CP137642">
    <property type="protein sequence ID" value="WOX56796.1"/>
    <property type="molecule type" value="Genomic_DNA"/>
</dbReference>
<gene>
    <name evidence="2" type="ORF">R6Y96_05580</name>
</gene>
<protein>
    <recommendedName>
        <fullName evidence="4">Transposase</fullName>
    </recommendedName>
</protein>